<dbReference type="Gene3D" id="2.40.50.40">
    <property type="match status" value="1"/>
</dbReference>
<feature type="domain" description="Reverse transcriptase" evidence="24">
    <location>
        <begin position="170"/>
        <end position="349"/>
    </location>
</feature>
<dbReference type="CDD" id="cd01647">
    <property type="entry name" value="RT_LTR"/>
    <property type="match status" value="1"/>
</dbReference>
<evidence type="ECO:0000256" key="16">
    <source>
        <dbReference type="ARBA" id="ARBA00022932"/>
    </source>
</evidence>
<accession>A0A8S8ZYD4</accession>
<dbReference type="Pfam" id="PF24626">
    <property type="entry name" value="SH3_Tf2-1"/>
    <property type="match status" value="1"/>
</dbReference>
<evidence type="ECO:0000256" key="12">
    <source>
        <dbReference type="ARBA" id="ARBA00022842"/>
    </source>
</evidence>
<dbReference type="InterPro" id="IPR023780">
    <property type="entry name" value="Chromo_domain"/>
</dbReference>
<dbReference type="Gene3D" id="1.10.340.70">
    <property type="match status" value="1"/>
</dbReference>
<dbReference type="GO" id="GO:0004190">
    <property type="term" value="F:aspartic-type endopeptidase activity"/>
    <property type="evidence" value="ECO:0007669"/>
    <property type="project" value="UniProtKB-KW"/>
</dbReference>
<name>A0A8S8ZYD4_SORMA</name>
<feature type="compositionally biased region" description="Basic residues" evidence="22">
    <location>
        <begin position="1083"/>
        <end position="1102"/>
    </location>
</feature>
<dbReference type="GO" id="GO:0003964">
    <property type="term" value="F:RNA-directed DNA polymerase activity"/>
    <property type="evidence" value="ECO:0007669"/>
    <property type="project" value="UniProtKB-KW"/>
</dbReference>
<dbReference type="VEuPathDB" id="FungiDB:SMAC_09824"/>
<dbReference type="FunFam" id="3.30.420.10:FF:000032">
    <property type="entry name" value="Retrovirus-related Pol polyprotein from transposon 297-like Protein"/>
    <property type="match status" value="1"/>
</dbReference>
<keyword evidence="18" id="KW-0496">Mitochondrion</keyword>
<evidence type="ECO:0000313" key="26">
    <source>
        <dbReference type="EMBL" id="KAA8634579.1"/>
    </source>
</evidence>
<protein>
    <recommendedName>
        <fullName evidence="28">Reverse transcriptase</fullName>
    </recommendedName>
</protein>
<reference evidence="26 27" key="1">
    <citation type="submission" date="2017-07" db="EMBL/GenBank/DDBJ databases">
        <title>Genome sequence of the Sordaria macrospora wild type strain R19027.</title>
        <authorList>
            <person name="Nowrousian M."/>
            <person name="Teichert I."/>
            <person name="Kueck U."/>
        </authorList>
    </citation>
    <scope>NUCLEOTIDE SEQUENCE [LARGE SCALE GENOMIC DNA]</scope>
    <source>
        <strain evidence="26 27">R19027</strain>
        <tissue evidence="26">Mycelium</tissue>
    </source>
</reference>
<evidence type="ECO:0000256" key="10">
    <source>
        <dbReference type="ARBA" id="ARBA00022759"/>
    </source>
</evidence>
<dbReference type="InterPro" id="IPR000953">
    <property type="entry name" value="Chromo/chromo_shadow_dom"/>
</dbReference>
<organism evidence="26 27">
    <name type="scientific">Sordaria macrospora</name>
    <dbReference type="NCBI Taxonomy" id="5147"/>
    <lineage>
        <taxon>Eukaryota</taxon>
        <taxon>Fungi</taxon>
        <taxon>Dikarya</taxon>
        <taxon>Ascomycota</taxon>
        <taxon>Pezizomycotina</taxon>
        <taxon>Sordariomycetes</taxon>
        <taxon>Sordariomycetidae</taxon>
        <taxon>Sordariales</taxon>
        <taxon>Sordariaceae</taxon>
        <taxon>Sordaria</taxon>
    </lineage>
</organism>
<comment type="subcellular location">
    <subcellularLocation>
        <location evidence="2">Mitochondrion</location>
    </subcellularLocation>
    <subcellularLocation>
        <location evidence="1">Nucleus</location>
    </subcellularLocation>
</comment>
<sequence length="1102" mass="127860">MGPTKDMILGHPWHVAYDPDISWKDGGRLRPRTHPTTDGRPGARKEASLGGDVPTAPPQAVQEVMICTIDRSGKVTEEGLVTLVEVSAVNAQHKFDYYQNQQAEKPKATIPKEYRGHPAFVSKHLEGLPPRGPWDHEIKLKEGAKLKFFKVYHTNEKQNEELRKYLDENLKRGHIRESTSSAGYPILFVPKKDGKLRLCVDYRQLNQETVRNSYPLPLISRIRNQLGGARYFTRLDLPVAYAHIRIKDGDEWKTAFRTPYGHYEYLVMPFGLTNAPATFQSVIDHAIRPYLDKFAICYLDDILIYSKTLEEHKEHVRKVLDALHQHNLSVNMEKSEFHVKETVFLGYLISENEVRMEPSKVEAVRNWPVPRNATDVRGFLGFTNFYRMFIRDYGKIARPLYELTKKEAVFTWGKKEQEAFQAICDAVTADPVLKLPDPSKQFEVETDASDYAIGGQLGQRDDQGKLHPLAFFSKKLEGPRRNYPIHDKELLAIIEAFQEWRPYLSGTTKEVLVYTDHKNLKYFTTTKVLNGRQTRWAEFLSEFNFQINYKKGSENARADALSRRADHVKDAAEASAPLFQEQPDGSLVHPLQEWVECCAVYWAELQGPNYQATTATPEERRRWEDNPEEGVVLQNDKLWYHDKAYVWPEQQEALIQDIHASKIGGHMGITKTIARIRQHYDFPRLKDAVARTLQACERCSRTRVARHKPYGLLEPLEVAERPWSSVTMDFITKLPLSTDTATGVMYDSILVMVDRLTKWSYFLPYKETWSAERLADVIYRNVTSVHGWPKEWITDRDTRFASKFWQALMTKLGTKSKLSTAYHPQTDGQTERINQIVEQYLRNYVNFEQSDWVDLLPTAQLAYNTAPTETTKVTPFFANYGYEMEQLEGPDSNVPRASVKAQKLHMLHEKLKNELEFVRQKMGRYYNQKRLEGPRFKEGDKVLLSTRNLRTKRPSKKLDDRRVGPFKIKKKISDVVFQLDIPDTMKLRSHSFHVSLLEPAPKNARINTSVSIEDEEEEWDVEQILDSRNEEGKLEYLIKWEGFGPEDNTWEPIKNLNCPEKLEEFHRRNPDRPKAKDCVARRQAGRTRPTKTNRTQARRQRK</sequence>
<feature type="compositionally biased region" description="Basic and acidic residues" evidence="22">
    <location>
        <begin position="1065"/>
        <end position="1080"/>
    </location>
</feature>
<dbReference type="SMART" id="SM00298">
    <property type="entry name" value="CHROMO"/>
    <property type="match status" value="1"/>
</dbReference>
<feature type="region of interest" description="Disordered" evidence="22">
    <location>
        <begin position="21"/>
        <end position="57"/>
    </location>
</feature>
<dbReference type="GO" id="GO:0005739">
    <property type="term" value="C:mitochondrion"/>
    <property type="evidence" value="ECO:0007669"/>
    <property type="project" value="UniProtKB-SubCell"/>
</dbReference>
<feature type="region of interest" description="Disordered" evidence="22">
    <location>
        <begin position="1065"/>
        <end position="1102"/>
    </location>
</feature>
<dbReference type="Pfam" id="PF17917">
    <property type="entry name" value="RT_RNaseH"/>
    <property type="match status" value="1"/>
</dbReference>
<keyword evidence="11" id="KW-0378">Hydrolase</keyword>
<dbReference type="SUPFAM" id="SSF54160">
    <property type="entry name" value="Chromo domain-like"/>
    <property type="match status" value="1"/>
</dbReference>
<feature type="compositionally biased region" description="Basic and acidic residues" evidence="22">
    <location>
        <begin position="35"/>
        <end position="47"/>
    </location>
</feature>
<evidence type="ECO:0000256" key="22">
    <source>
        <dbReference type="SAM" id="MobiDB-lite"/>
    </source>
</evidence>
<keyword evidence="17" id="KW-0238">DNA-binding</keyword>
<dbReference type="GO" id="GO:0006508">
    <property type="term" value="P:proteolysis"/>
    <property type="evidence" value="ECO:0007669"/>
    <property type="project" value="UniProtKB-KW"/>
</dbReference>
<dbReference type="InterPro" id="IPR056924">
    <property type="entry name" value="SH3_Tf2-1"/>
</dbReference>
<evidence type="ECO:0000256" key="9">
    <source>
        <dbReference type="ARBA" id="ARBA00022750"/>
    </source>
</evidence>
<dbReference type="PANTHER" id="PTHR37984:SF5">
    <property type="entry name" value="PROTEIN NYNRIN-LIKE"/>
    <property type="match status" value="1"/>
</dbReference>
<dbReference type="InterPro" id="IPR050951">
    <property type="entry name" value="Retrovirus_Pol_polyprotein"/>
</dbReference>
<dbReference type="GO" id="GO:0006310">
    <property type="term" value="P:DNA recombination"/>
    <property type="evidence" value="ECO:0007669"/>
    <property type="project" value="UniProtKB-KW"/>
</dbReference>
<feature type="coiled-coil region" evidence="21">
    <location>
        <begin position="901"/>
        <end position="928"/>
    </location>
</feature>
<evidence type="ECO:0000256" key="21">
    <source>
        <dbReference type="SAM" id="Coils"/>
    </source>
</evidence>
<evidence type="ECO:0000256" key="3">
    <source>
        <dbReference type="ARBA" id="ARBA00011353"/>
    </source>
</evidence>
<evidence type="ECO:0000256" key="14">
    <source>
        <dbReference type="ARBA" id="ARBA00022908"/>
    </source>
</evidence>
<evidence type="ECO:0000259" key="24">
    <source>
        <dbReference type="PROSITE" id="PS50878"/>
    </source>
</evidence>
<dbReference type="Gene3D" id="3.30.420.10">
    <property type="entry name" value="Ribonuclease H-like superfamily/Ribonuclease H"/>
    <property type="match status" value="1"/>
</dbReference>
<dbReference type="InterPro" id="IPR041373">
    <property type="entry name" value="RT_RNaseH"/>
</dbReference>
<comment type="subunit">
    <text evidence="3">Component of the NuA4 histone acetyltransferase complex.</text>
</comment>
<evidence type="ECO:0000256" key="18">
    <source>
        <dbReference type="ARBA" id="ARBA00023128"/>
    </source>
</evidence>
<dbReference type="GO" id="GO:0015074">
    <property type="term" value="P:DNA integration"/>
    <property type="evidence" value="ECO:0007669"/>
    <property type="project" value="UniProtKB-KW"/>
</dbReference>
<dbReference type="Pfam" id="PF00078">
    <property type="entry name" value="RVT_1"/>
    <property type="match status" value="1"/>
</dbReference>
<evidence type="ECO:0000256" key="11">
    <source>
        <dbReference type="ARBA" id="ARBA00022801"/>
    </source>
</evidence>
<proteinExistence type="predicted"/>
<dbReference type="GO" id="GO:0003723">
    <property type="term" value="F:RNA binding"/>
    <property type="evidence" value="ECO:0007669"/>
    <property type="project" value="UniProtKB-KW"/>
</dbReference>
<evidence type="ECO:0000256" key="1">
    <source>
        <dbReference type="ARBA" id="ARBA00004123"/>
    </source>
</evidence>
<dbReference type="AlphaFoldDB" id="A0A8S8ZYD4"/>
<dbReference type="EMBL" id="NMPR01000021">
    <property type="protein sequence ID" value="KAA8634579.1"/>
    <property type="molecule type" value="Genomic_DNA"/>
</dbReference>
<keyword evidence="9" id="KW-0064">Aspartyl protease</keyword>
<keyword evidence="10" id="KW-0255">Endonuclease</keyword>
<dbReference type="VEuPathDB" id="FungiDB:SMAC_09808"/>
<keyword evidence="5" id="KW-0808">Transferase</keyword>
<dbReference type="FunFam" id="3.30.70.270:FF:000020">
    <property type="entry name" value="Transposon Tf2-6 polyprotein-like Protein"/>
    <property type="match status" value="1"/>
</dbReference>
<gene>
    <name evidence="26" type="ORF">SMACR_12841</name>
</gene>
<evidence type="ECO:0000256" key="6">
    <source>
        <dbReference type="ARBA" id="ARBA00022695"/>
    </source>
</evidence>
<feature type="domain" description="Chromo" evidence="23">
    <location>
        <begin position="1019"/>
        <end position="1077"/>
    </location>
</feature>
<keyword evidence="15" id="KW-0695">RNA-directed DNA polymerase</keyword>
<dbReference type="InterPro" id="IPR000477">
    <property type="entry name" value="RT_dom"/>
</dbReference>
<keyword evidence="4" id="KW-0645">Protease</keyword>
<evidence type="ECO:0000256" key="19">
    <source>
        <dbReference type="ARBA" id="ARBA00023172"/>
    </source>
</evidence>
<dbReference type="GO" id="GO:0004519">
    <property type="term" value="F:endonuclease activity"/>
    <property type="evidence" value="ECO:0007669"/>
    <property type="project" value="UniProtKB-KW"/>
</dbReference>
<dbReference type="InterPro" id="IPR036397">
    <property type="entry name" value="RNaseH_sf"/>
</dbReference>
<evidence type="ECO:0000256" key="7">
    <source>
        <dbReference type="ARBA" id="ARBA00022722"/>
    </source>
</evidence>
<feature type="domain" description="Integrase catalytic" evidence="25">
    <location>
        <begin position="718"/>
        <end position="883"/>
    </location>
</feature>
<evidence type="ECO:0000313" key="27">
    <source>
        <dbReference type="Proteomes" id="UP000433876"/>
    </source>
</evidence>
<dbReference type="CDD" id="cd00024">
    <property type="entry name" value="CD_CSD"/>
    <property type="match status" value="1"/>
</dbReference>
<evidence type="ECO:0000256" key="17">
    <source>
        <dbReference type="ARBA" id="ARBA00023125"/>
    </source>
</evidence>
<dbReference type="GO" id="GO:0046872">
    <property type="term" value="F:metal ion binding"/>
    <property type="evidence" value="ECO:0007669"/>
    <property type="project" value="UniProtKB-KW"/>
</dbReference>
<keyword evidence="19" id="KW-0233">DNA recombination</keyword>
<dbReference type="InterPro" id="IPR041588">
    <property type="entry name" value="Integrase_H2C2"/>
</dbReference>
<dbReference type="Gene3D" id="3.30.70.270">
    <property type="match status" value="2"/>
</dbReference>
<dbReference type="PROSITE" id="PS50013">
    <property type="entry name" value="CHROMO_2"/>
    <property type="match status" value="1"/>
</dbReference>
<dbReference type="CDD" id="cd09274">
    <property type="entry name" value="RNase_HI_RT_Ty3"/>
    <property type="match status" value="1"/>
</dbReference>
<evidence type="ECO:0000256" key="4">
    <source>
        <dbReference type="ARBA" id="ARBA00022670"/>
    </source>
</evidence>
<dbReference type="InterPro" id="IPR043128">
    <property type="entry name" value="Rev_trsase/Diguanyl_cyclase"/>
</dbReference>
<keyword evidence="8" id="KW-0479">Metal-binding</keyword>
<dbReference type="InterPro" id="IPR023779">
    <property type="entry name" value="Chromodomain_CS"/>
</dbReference>
<evidence type="ECO:0000256" key="5">
    <source>
        <dbReference type="ARBA" id="ARBA00022679"/>
    </source>
</evidence>
<keyword evidence="13" id="KW-0694">RNA-binding</keyword>
<dbReference type="InterPro" id="IPR043502">
    <property type="entry name" value="DNA/RNA_pol_sf"/>
</dbReference>
<keyword evidence="16" id="KW-0239">DNA-directed DNA polymerase</keyword>
<dbReference type="InterPro" id="IPR012337">
    <property type="entry name" value="RNaseH-like_sf"/>
</dbReference>
<keyword evidence="14" id="KW-0229">DNA integration</keyword>
<dbReference type="GO" id="GO:0003677">
    <property type="term" value="F:DNA binding"/>
    <property type="evidence" value="ECO:0007669"/>
    <property type="project" value="UniProtKB-KW"/>
</dbReference>
<evidence type="ECO:0000259" key="25">
    <source>
        <dbReference type="PROSITE" id="PS50994"/>
    </source>
</evidence>
<dbReference type="Gene3D" id="3.10.10.10">
    <property type="entry name" value="HIV Type 1 Reverse Transcriptase, subunit A, domain 1"/>
    <property type="match status" value="1"/>
</dbReference>
<dbReference type="InterPro" id="IPR016197">
    <property type="entry name" value="Chromo-like_dom_sf"/>
</dbReference>
<keyword evidence="7" id="KW-0540">Nuclease</keyword>
<evidence type="ECO:0000256" key="15">
    <source>
        <dbReference type="ARBA" id="ARBA00022918"/>
    </source>
</evidence>
<dbReference type="PROSITE" id="PS50878">
    <property type="entry name" value="RT_POL"/>
    <property type="match status" value="1"/>
</dbReference>
<keyword evidence="20" id="KW-0539">Nucleus</keyword>
<dbReference type="Pfam" id="PF00385">
    <property type="entry name" value="Chromo"/>
    <property type="match status" value="1"/>
</dbReference>
<dbReference type="GO" id="GO:0006338">
    <property type="term" value="P:chromatin remodeling"/>
    <property type="evidence" value="ECO:0007669"/>
    <property type="project" value="UniProtKB-ARBA"/>
</dbReference>
<dbReference type="GO" id="GO:0005634">
    <property type="term" value="C:nucleus"/>
    <property type="evidence" value="ECO:0007669"/>
    <property type="project" value="UniProtKB-SubCell"/>
</dbReference>
<dbReference type="PANTHER" id="PTHR37984">
    <property type="entry name" value="PROTEIN CBG26694"/>
    <property type="match status" value="1"/>
</dbReference>
<dbReference type="PROSITE" id="PS00598">
    <property type="entry name" value="CHROMO_1"/>
    <property type="match status" value="1"/>
</dbReference>
<dbReference type="PROSITE" id="PS50994">
    <property type="entry name" value="INTEGRASE"/>
    <property type="match status" value="1"/>
</dbReference>
<dbReference type="SUPFAM" id="SSF53098">
    <property type="entry name" value="Ribonuclease H-like"/>
    <property type="match status" value="1"/>
</dbReference>
<evidence type="ECO:0000259" key="23">
    <source>
        <dbReference type="PROSITE" id="PS50013"/>
    </source>
</evidence>
<evidence type="ECO:0000256" key="2">
    <source>
        <dbReference type="ARBA" id="ARBA00004173"/>
    </source>
</evidence>
<keyword evidence="21" id="KW-0175">Coiled coil</keyword>
<evidence type="ECO:0000256" key="8">
    <source>
        <dbReference type="ARBA" id="ARBA00022723"/>
    </source>
</evidence>
<comment type="caution">
    <text evidence="26">The sequence shown here is derived from an EMBL/GenBank/DDBJ whole genome shotgun (WGS) entry which is preliminary data.</text>
</comment>
<evidence type="ECO:0000256" key="20">
    <source>
        <dbReference type="ARBA" id="ARBA00023242"/>
    </source>
</evidence>
<keyword evidence="12" id="KW-0460">Magnesium</keyword>
<dbReference type="SUPFAM" id="SSF56672">
    <property type="entry name" value="DNA/RNA polymerases"/>
    <property type="match status" value="1"/>
</dbReference>
<evidence type="ECO:0000256" key="13">
    <source>
        <dbReference type="ARBA" id="ARBA00022884"/>
    </source>
</evidence>
<dbReference type="Pfam" id="PF17921">
    <property type="entry name" value="Integrase_H2C2"/>
    <property type="match status" value="1"/>
</dbReference>
<dbReference type="GO" id="GO:0003887">
    <property type="term" value="F:DNA-directed DNA polymerase activity"/>
    <property type="evidence" value="ECO:0007669"/>
    <property type="project" value="UniProtKB-KW"/>
</dbReference>
<dbReference type="Proteomes" id="UP000433876">
    <property type="component" value="Unassembled WGS sequence"/>
</dbReference>
<keyword evidence="6" id="KW-0548">Nucleotidyltransferase</keyword>
<dbReference type="InterPro" id="IPR001584">
    <property type="entry name" value="Integrase_cat-core"/>
</dbReference>
<evidence type="ECO:0008006" key="28">
    <source>
        <dbReference type="Google" id="ProtNLM"/>
    </source>
</evidence>